<accession>K1SWP6</accession>
<dbReference type="EMBL" id="AJWZ01006433">
    <property type="protein sequence ID" value="EKC59784.1"/>
    <property type="molecule type" value="Genomic_DNA"/>
</dbReference>
<organism evidence="2">
    <name type="scientific">human gut metagenome</name>
    <dbReference type="NCBI Taxonomy" id="408170"/>
    <lineage>
        <taxon>unclassified sequences</taxon>
        <taxon>metagenomes</taxon>
        <taxon>organismal metagenomes</taxon>
    </lineage>
</organism>
<comment type="caution">
    <text evidence="2">The sequence shown here is derived from an EMBL/GenBank/DDBJ whole genome shotgun (WGS) entry which is preliminary data.</text>
</comment>
<dbReference type="GO" id="GO:0008233">
    <property type="term" value="F:peptidase activity"/>
    <property type="evidence" value="ECO:0007669"/>
    <property type="project" value="UniProtKB-KW"/>
</dbReference>
<dbReference type="SUPFAM" id="SSF63411">
    <property type="entry name" value="LuxS/MPP-like metallohydrolase"/>
    <property type="match status" value="2"/>
</dbReference>
<dbReference type="PANTHER" id="PTHR11851">
    <property type="entry name" value="METALLOPROTEASE"/>
    <property type="match status" value="1"/>
</dbReference>
<dbReference type="GO" id="GO:0046872">
    <property type="term" value="F:metal ion binding"/>
    <property type="evidence" value="ECO:0007669"/>
    <property type="project" value="InterPro"/>
</dbReference>
<gene>
    <name evidence="2" type="ORF">OBE_09299</name>
</gene>
<dbReference type="AlphaFoldDB" id="K1SWP6"/>
<name>K1SWP6_9ZZZZ</name>
<dbReference type="Pfam" id="PF05193">
    <property type="entry name" value="Peptidase_M16_C"/>
    <property type="match status" value="1"/>
</dbReference>
<evidence type="ECO:0000313" key="2">
    <source>
        <dbReference type="EMBL" id="EKC59784.1"/>
    </source>
</evidence>
<dbReference type="PANTHER" id="PTHR11851:SF186">
    <property type="entry name" value="INACTIVE METALLOPROTEASE YMFF-RELATED"/>
    <property type="match status" value="1"/>
</dbReference>
<proteinExistence type="predicted"/>
<feature type="domain" description="Peptidase M16 C-terminal" evidence="1">
    <location>
        <begin position="181"/>
        <end position="356"/>
    </location>
</feature>
<reference evidence="2" key="1">
    <citation type="journal article" date="2013" name="Environ. Microbiol.">
        <title>Microbiota from the distal guts of lean and obese adolescents exhibit partial functional redundancy besides clear differences in community structure.</title>
        <authorList>
            <person name="Ferrer M."/>
            <person name="Ruiz A."/>
            <person name="Lanza F."/>
            <person name="Haange S.B."/>
            <person name="Oberbach A."/>
            <person name="Till H."/>
            <person name="Bargiela R."/>
            <person name="Campoy C."/>
            <person name="Segura M.T."/>
            <person name="Richter M."/>
            <person name="von Bergen M."/>
            <person name="Seifert J."/>
            <person name="Suarez A."/>
        </authorList>
    </citation>
    <scope>NUCLEOTIDE SEQUENCE</scope>
</reference>
<keyword evidence="2" id="KW-0645">Protease</keyword>
<dbReference type="InterPro" id="IPR011249">
    <property type="entry name" value="Metalloenz_LuxS/M16"/>
</dbReference>
<keyword evidence="2" id="KW-0378">Hydrolase</keyword>
<sequence>MMEYKVKDLGSYKLHLIKNDKFKTIRTKVFFNAPVKKKEITIRNFLAAMLMATNEKYKTRRDIALKCQDLYSCNIGYNISRFGNYSNLCFSLNVLEDKYSEDGNLEEALRFFSDIIYKPNVSSNMFDEKVFQIVKSDALISLSSLKENGDNYSLIRMLEEMDSSSPLSYRAAGYLEDLEQITPTILYDYYKNMVDRDIMDIFVIGNIDFKEIEDIIRANFPTKIFKKITIPCRLEEKNSRSKKLIKLEENDSNQSKLAVGCRLVGLTDYERNYALTIYNIILGGGTDSKLFKEVREAHSMAYYISSVVNKLDNIMLIRAGITRDNFDSVVKLIEQEMNQMKKGKFLDDDIAKAKQIYLSAIDEIEESQSDIIDSYYMMDLLGVDDIETKKKKMMLVSRDDIIKVSKKVFIDTIYMLEGVKE</sequence>
<dbReference type="NCBIfam" id="NF047422">
    <property type="entry name" value="YfmF_fam"/>
    <property type="match status" value="1"/>
</dbReference>
<dbReference type="Gene3D" id="3.30.830.10">
    <property type="entry name" value="Metalloenzyme, LuxS/M16 peptidase-like"/>
    <property type="match status" value="2"/>
</dbReference>
<dbReference type="GO" id="GO:0006508">
    <property type="term" value="P:proteolysis"/>
    <property type="evidence" value="ECO:0007669"/>
    <property type="project" value="UniProtKB-KW"/>
</dbReference>
<evidence type="ECO:0000259" key="1">
    <source>
        <dbReference type="Pfam" id="PF05193"/>
    </source>
</evidence>
<protein>
    <submittedName>
        <fullName evidence="2">Zinc-dependent protease</fullName>
    </submittedName>
</protein>
<dbReference type="InterPro" id="IPR007863">
    <property type="entry name" value="Peptidase_M16_C"/>
</dbReference>
<dbReference type="InterPro" id="IPR050361">
    <property type="entry name" value="MPP/UQCRC_Complex"/>
</dbReference>